<accession>A0A6A7KCI3</accession>
<dbReference type="Pfam" id="PF05593">
    <property type="entry name" value="RHS_repeat"/>
    <property type="match status" value="4"/>
</dbReference>
<dbReference type="InterPro" id="IPR022385">
    <property type="entry name" value="Rhs_assc_core"/>
</dbReference>
<feature type="domain" description="Carbohydrate-binding module family 96" evidence="8">
    <location>
        <begin position="322"/>
        <end position="478"/>
    </location>
</feature>
<dbReference type="InterPro" id="IPR055372">
    <property type="entry name" value="CBM96"/>
</dbReference>
<comment type="caution">
    <text evidence="10">The sequence shown here is derived from an EMBL/GenBank/DDBJ whole genome shotgun (WGS) entry which is preliminary data.</text>
</comment>
<evidence type="ECO:0000313" key="10">
    <source>
        <dbReference type="EMBL" id="MPW26723.1"/>
    </source>
</evidence>
<feature type="region of interest" description="Disordered" evidence="5">
    <location>
        <begin position="1998"/>
        <end position="2125"/>
    </location>
</feature>
<evidence type="ECO:0000259" key="8">
    <source>
        <dbReference type="Pfam" id="PF24517"/>
    </source>
</evidence>
<feature type="compositionally biased region" description="Acidic residues" evidence="5">
    <location>
        <begin position="2100"/>
        <end position="2115"/>
    </location>
</feature>
<dbReference type="Gene3D" id="2.180.10.10">
    <property type="entry name" value="RHS repeat-associated core"/>
    <property type="match status" value="3"/>
</dbReference>
<protein>
    <submittedName>
        <fullName evidence="10">DNRLRE domain-containing protein</fullName>
    </submittedName>
</protein>
<dbReference type="NCBIfam" id="TIGR01643">
    <property type="entry name" value="YD_repeat_2x"/>
    <property type="match status" value="3"/>
</dbReference>
<name>A0A6A7KCI3_9FIRM</name>
<dbReference type="Pfam" id="PF25023">
    <property type="entry name" value="TEN_YD-shell"/>
    <property type="match status" value="1"/>
</dbReference>
<dbReference type="InterPro" id="IPR006530">
    <property type="entry name" value="YD"/>
</dbReference>
<organism evidence="10 11">
    <name type="scientific">Alkalibaculum sporogenes</name>
    <dbReference type="NCBI Taxonomy" id="2655001"/>
    <lineage>
        <taxon>Bacteria</taxon>
        <taxon>Bacillati</taxon>
        <taxon>Bacillota</taxon>
        <taxon>Clostridia</taxon>
        <taxon>Eubacteriales</taxon>
        <taxon>Eubacteriaceae</taxon>
        <taxon>Alkalibaculum</taxon>
    </lineage>
</organism>
<dbReference type="PROSITE" id="PS51257">
    <property type="entry name" value="PROKAR_LIPOPROTEIN"/>
    <property type="match status" value="1"/>
</dbReference>
<evidence type="ECO:0000256" key="1">
    <source>
        <dbReference type="ARBA" id="ARBA00004613"/>
    </source>
</evidence>
<feature type="compositionally biased region" description="Acidic residues" evidence="5">
    <location>
        <begin position="2005"/>
        <end position="2034"/>
    </location>
</feature>
<keyword evidence="6" id="KW-0472">Membrane</keyword>
<evidence type="ECO:0000256" key="3">
    <source>
        <dbReference type="ARBA" id="ARBA00022729"/>
    </source>
</evidence>
<evidence type="ECO:0000256" key="6">
    <source>
        <dbReference type="SAM" id="Phobius"/>
    </source>
</evidence>
<dbReference type="Pfam" id="PF20148">
    <property type="entry name" value="DUF6531"/>
    <property type="match status" value="1"/>
</dbReference>
<feature type="compositionally biased region" description="Polar residues" evidence="5">
    <location>
        <begin position="707"/>
        <end position="717"/>
    </location>
</feature>
<evidence type="ECO:0000313" key="11">
    <source>
        <dbReference type="Proteomes" id="UP000440004"/>
    </source>
</evidence>
<feature type="domain" description="Teneurin-like YD-shell" evidence="9">
    <location>
        <begin position="2162"/>
        <end position="2293"/>
    </location>
</feature>
<keyword evidence="3" id="KW-0732">Signal</keyword>
<proteinExistence type="predicted"/>
<evidence type="ECO:0000256" key="4">
    <source>
        <dbReference type="ARBA" id="ARBA00022737"/>
    </source>
</evidence>
<feature type="compositionally biased region" description="Low complexity" evidence="5">
    <location>
        <begin position="2037"/>
        <end position="2098"/>
    </location>
</feature>
<feature type="compositionally biased region" description="Low complexity" evidence="5">
    <location>
        <begin position="2116"/>
        <end position="2125"/>
    </location>
</feature>
<evidence type="ECO:0000259" key="9">
    <source>
        <dbReference type="Pfam" id="PF25023"/>
    </source>
</evidence>
<keyword evidence="4" id="KW-0677">Repeat</keyword>
<keyword evidence="11" id="KW-1185">Reference proteome</keyword>
<dbReference type="NCBIfam" id="NF033679">
    <property type="entry name" value="DNRLRE_dom"/>
    <property type="match status" value="1"/>
</dbReference>
<dbReference type="InterPro" id="IPR031325">
    <property type="entry name" value="RHS_repeat"/>
</dbReference>
<dbReference type="InterPro" id="IPR056823">
    <property type="entry name" value="TEN-like_YD-shell"/>
</dbReference>
<reference evidence="10 11" key="1">
    <citation type="submission" date="2019-10" db="EMBL/GenBank/DDBJ databases">
        <title>Alkalibaculum tamaniensis sp.nov., a new alkaliphilic acetogen, isolated on methoxylated aromatics from a mud volcano.</title>
        <authorList>
            <person name="Khomyakova M.A."/>
            <person name="Merkel A.Y."/>
            <person name="Bonch-Osmolovskaya E.A."/>
            <person name="Slobodkin A.I."/>
        </authorList>
    </citation>
    <scope>NUCLEOTIDE SEQUENCE [LARGE SCALE GENOMIC DNA]</scope>
    <source>
        <strain evidence="10 11">M08DMB</strain>
    </source>
</reference>
<dbReference type="EMBL" id="WHNX01000025">
    <property type="protein sequence ID" value="MPW26723.1"/>
    <property type="molecule type" value="Genomic_DNA"/>
</dbReference>
<dbReference type="InterPro" id="IPR045351">
    <property type="entry name" value="DUF6531"/>
</dbReference>
<dbReference type="PANTHER" id="PTHR32305">
    <property type="match status" value="1"/>
</dbReference>
<evidence type="ECO:0000256" key="5">
    <source>
        <dbReference type="SAM" id="MobiDB-lite"/>
    </source>
</evidence>
<dbReference type="Pfam" id="PF24517">
    <property type="entry name" value="CBM96"/>
    <property type="match status" value="1"/>
</dbReference>
<keyword evidence="6" id="KW-0812">Transmembrane</keyword>
<gene>
    <name evidence="10" type="ORF">GC105_13095</name>
</gene>
<evidence type="ECO:0000256" key="2">
    <source>
        <dbReference type="ARBA" id="ARBA00022525"/>
    </source>
</evidence>
<sequence length="2467" mass="275635">MIRIYKSKLYKIISIVLVFTMVFSCVSTPFSSIRKVQAEATRVEEKSKEEDENESVQVYEENTENATIYDNGDGTKTAYIYSEPIRYKDEEGKLLEIDNTIVPLSEKEKSSLDKDDYYAKNKSNEVSVYLPSDLMEDENNVLVEKDKYIIKMKPLYEKQVPLQDKQEPSEMIEKEVKQEDGTVVTEPISIEYQSNFDENVNIEYQPINDGVKQNIILYEKPEINTFRYEVKLEGLYPERQEDGRFLLLDKISKKVVGQFQECFMMDSSEPYNYSEDITMELEEISTGTYHLSISVDEGFLTDPKNKYPIIIDPTVTMTGASGTHDTYVQSGYASSNYHTSDHLRTGWDSSTGKIRSYIKFNLPDIAGGLITDAKVKFYEFTGNTTSAYVDLYRAASSWSPSSITWNNQPGTTGSSYDRDVVDRSGYHEWVIPDLVSQWYSGAVANNGFVLRDSTENLRYRKFYSSDSGSNKPVLTITYTAKPTAPNVIMTGSGTNSATSYSTISWSAVSGATSYKVGIYNGYKYEWFSAGSSTSWTSKGKKIWPTTSQISAISPPNATVLRTDGTGIELPNDPKALYVKQASGYETRNNYAFKLRAYNSYNQYTETAAVSANAIDTTKPNKPTSVTATLASMAVNSGKSASISASWPAVTDLPTFSNSGIKQYRAQLYINGALNEEKVITTTSVSFSNKPDNATAYIKVRAEDNKANTSDFTQSSTLTIPDRTPPTGPTTLTLNPSGWTNTSSLILNWSGASDANSGLAKIQYKIDSGSWTDTGVTTASGTKTITTSTLTNGQHTIHIRALDKQGNYTVTPKTAIYYRDATAPAAVITSPTLNSVVHGSINVVGTASDANFKNYKVEISPTGVESWTLIGTIKTVAVTNGTLQSINTKNYPDGNYKIRLTVTDNNNTSTKVIDYITIDNTADGSGVIITSPERGGLIDGKVDIWGIADEATFVNATISYGLGTTPTQWQTIGNLSEPISEENVLATWDTTGINPGTYTLKLSVTDGAGNIINKTREVLIPERVKVTALGTEDSYPYASVTKGEINTVTGNLIISATDANIPVGVGPEISFGRTYNSVDKTLGLLGWGWNVNIPQLNENADQSVTITDETGAKYTFAYDTEIGKYSSPQGHYETLIKDTEGIYTLQYKGGNKTIFNNTENKVHIIDNNDYMVTYEITDTNVTITDSFYRTMTMIIDPTYKRIVKIEYGNEDPDILAQYEYDKNNNLSKVIGLGGAETTYTYDKEHNLKTITTPNENEKIAQLEEDEEYTPKRTNYNYESGKLVETTDTQGVSTTITYNGDYITVVFAPETSNTRVKEYHKDEQNRLVKLVDVNNEDKDESRETIYEYLDENNPRLYTKAITKKVVDSVESGEKLQYDYNASGDTIAETDYAGLMTIYAYDEHGELLTKTDPDGKVTTHTYDENHNLISDGETTYHYNDKYLLEKTVDKEGTQTTHKYDEKGYRISTTDTTGKVISTTTYDGVGRIVKETSDEKTSTYTYDQANNTTTITEEIPASESTEAKTLITTYTYDKENNKTTEKTPEEVLYAYTYDSLGNVTKTVAEDSDGEVSIEEEVAYIPGTSDIESISDADGNTVEYTYDEVTGEVATQTDPQGQVTEYTYDTMDRVTTVSTEANGTPITNAYTYEKDKLKTITHNGFDYSFGYDNEGNNTTISVGDQNLITNSFQTGKLTSTQYANDTSLLIQYTYNENDKLTGKKYNEDVKFAYEYYSNAETDGNYLGSLKTLTDKVNDVIYTYTYDDKGRVIRIEDNSPVGNSITYTYTNSDTIETITYTIDNQSKTLTYTYDENNRSKEIAFGTGKITNKYDSLGRVNGRVVSDSNKTVLSTEYTYKNVEGSQTKTTEKIQRIKNNNKEINYEYDAKGNIISIKSGDKTTSYTYDELNQLTRENNADTGKTVIYTYDNGGNITQKQEYNYTTGEISEEPVLEVAYTYGDDAWKDKLTAYGDKEITYDAIGNPLTYGNMTFSWEAGRLLKGLTIKNEVLPTTESPEEPPTEPEETSVPEEPQDPPVDGDEDATPDTIVTEEGTETTENPEVTPTEGGTTQTEESPLSTTETTSEVVEGETTPTVEEPTSSQETTTEPMVTEDPEQPETTTEPEPEQSQVTQTTTEDTIITYKYNDSGIRTEKTVNGVTTKYFLSGDKVIRETNGTDTIWYTYDSADNLISMNLNGTEYYYVRNAQSDIIGIVDGAGEEVVSYTYDSWGKLVSIDGSLKDTVGEKNPYRYRGYRYDTETGLYYLQSRYYNAEWGRFVNGDSIINADINSHNYNVYIYVGNNPINRVDPSGYIIETIIDIASIGWSLNDLAKNPSWVNLGFLAWDVGATVLPFIPGSYTYKSAKLVKGVSKLRKFTSFNFRHNLTRVIGVAPKYMGKVEAHHILPQTQKFRNYFTKRFKNIHDPRFGTWVNSATHRKWSYAYNKDWELFIKNNPSASASKILKYGRELAKKYKFKTHF</sequence>
<keyword evidence="2" id="KW-0964">Secreted</keyword>
<dbReference type="PANTHER" id="PTHR32305:SF15">
    <property type="entry name" value="PROTEIN RHSA-RELATED"/>
    <property type="match status" value="1"/>
</dbReference>
<feature type="region of interest" description="Disordered" evidence="5">
    <location>
        <begin position="707"/>
        <end position="734"/>
    </location>
</feature>
<keyword evidence="6" id="KW-1133">Transmembrane helix</keyword>
<feature type="domain" description="DUF6531" evidence="7">
    <location>
        <begin position="1043"/>
        <end position="1115"/>
    </location>
</feature>
<feature type="transmembrane region" description="Helical" evidence="6">
    <location>
        <begin position="12"/>
        <end position="30"/>
    </location>
</feature>
<dbReference type="GO" id="GO:0005576">
    <property type="term" value="C:extracellular region"/>
    <property type="evidence" value="ECO:0007669"/>
    <property type="project" value="UniProtKB-SubCell"/>
</dbReference>
<dbReference type="NCBIfam" id="TIGR03696">
    <property type="entry name" value="Rhs_assc_core"/>
    <property type="match status" value="1"/>
</dbReference>
<dbReference type="InterPro" id="IPR050708">
    <property type="entry name" value="T6SS_VgrG/RHS"/>
</dbReference>
<comment type="subcellular location">
    <subcellularLocation>
        <location evidence="1">Secreted</location>
    </subcellularLocation>
</comment>
<evidence type="ECO:0000259" key="7">
    <source>
        <dbReference type="Pfam" id="PF20148"/>
    </source>
</evidence>
<dbReference type="Proteomes" id="UP000440004">
    <property type="component" value="Unassembled WGS sequence"/>
</dbReference>
<dbReference type="RefSeq" id="WP_152805561.1">
    <property type="nucleotide sequence ID" value="NZ_WHNX01000025.1"/>
</dbReference>